<gene>
    <name evidence="1" type="ORF">AVEN_114433_1</name>
</gene>
<accession>A0A4Y2TPB9</accession>
<protein>
    <submittedName>
        <fullName evidence="1">Uncharacterized protein</fullName>
    </submittedName>
</protein>
<sequence>MTALLNGNLLVAVRAIPFFNPSVYAGHSHQLRAKHKTVCYGSLPLLLSRFQNADSYLSDLLLREKVSHFDHLFTPVALAVQMKRLDLKTCLMSKRSTTPCQSSSTFHTNNWFWCGALANMQPQIYSS</sequence>
<proteinExistence type="predicted"/>
<dbReference type="Proteomes" id="UP000499080">
    <property type="component" value="Unassembled WGS sequence"/>
</dbReference>
<dbReference type="EMBL" id="BGPR01030141">
    <property type="protein sequence ID" value="GBO02473.1"/>
    <property type="molecule type" value="Genomic_DNA"/>
</dbReference>
<reference evidence="1 2" key="1">
    <citation type="journal article" date="2019" name="Sci. Rep.">
        <title>Orb-weaving spider Araneus ventricosus genome elucidates the spidroin gene catalogue.</title>
        <authorList>
            <person name="Kono N."/>
            <person name="Nakamura H."/>
            <person name="Ohtoshi R."/>
            <person name="Moran D.A.P."/>
            <person name="Shinohara A."/>
            <person name="Yoshida Y."/>
            <person name="Fujiwara M."/>
            <person name="Mori M."/>
            <person name="Tomita M."/>
            <person name="Arakawa K."/>
        </authorList>
    </citation>
    <scope>NUCLEOTIDE SEQUENCE [LARGE SCALE GENOMIC DNA]</scope>
</reference>
<name>A0A4Y2TPB9_ARAVE</name>
<keyword evidence="2" id="KW-1185">Reference proteome</keyword>
<organism evidence="1 2">
    <name type="scientific">Araneus ventricosus</name>
    <name type="common">Orbweaver spider</name>
    <name type="synonym">Epeira ventricosa</name>
    <dbReference type="NCBI Taxonomy" id="182803"/>
    <lineage>
        <taxon>Eukaryota</taxon>
        <taxon>Metazoa</taxon>
        <taxon>Ecdysozoa</taxon>
        <taxon>Arthropoda</taxon>
        <taxon>Chelicerata</taxon>
        <taxon>Arachnida</taxon>
        <taxon>Araneae</taxon>
        <taxon>Araneomorphae</taxon>
        <taxon>Entelegynae</taxon>
        <taxon>Araneoidea</taxon>
        <taxon>Araneidae</taxon>
        <taxon>Araneus</taxon>
    </lineage>
</organism>
<evidence type="ECO:0000313" key="2">
    <source>
        <dbReference type="Proteomes" id="UP000499080"/>
    </source>
</evidence>
<comment type="caution">
    <text evidence="1">The sequence shown here is derived from an EMBL/GenBank/DDBJ whole genome shotgun (WGS) entry which is preliminary data.</text>
</comment>
<dbReference type="AlphaFoldDB" id="A0A4Y2TPB9"/>
<evidence type="ECO:0000313" key="1">
    <source>
        <dbReference type="EMBL" id="GBO02473.1"/>
    </source>
</evidence>